<dbReference type="AlphaFoldDB" id="A0A1Y2H7R6"/>
<sequence>MQSKKDSGNMDRLSSTMATNGAALGASNLTEHHPAPRNNNSTLHVDGSPDEASLSEIDKFPSTGLPKLQPDAIPIQKPMIVAASRAASVRAINIRFQSALDAANGLRALNYSRGAAPVHLFRFGNQDHVVKKAKVVATETRGHFHLDKQQLNLEMAFMEILQSMTLNGQNSFFPKLTGRTDDGFAMPFFKYGDLLRLKYHVEFFRQDFP</sequence>
<dbReference type="EMBL" id="MCFL01000107">
    <property type="protein sequence ID" value="ORZ30034.1"/>
    <property type="molecule type" value="Genomic_DNA"/>
</dbReference>
<organism evidence="2 3">
    <name type="scientific">Catenaria anguillulae PL171</name>
    <dbReference type="NCBI Taxonomy" id="765915"/>
    <lineage>
        <taxon>Eukaryota</taxon>
        <taxon>Fungi</taxon>
        <taxon>Fungi incertae sedis</taxon>
        <taxon>Blastocladiomycota</taxon>
        <taxon>Blastocladiomycetes</taxon>
        <taxon>Blastocladiales</taxon>
        <taxon>Catenariaceae</taxon>
        <taxon>Catenaria</taxon>
    </lineage>
</organism>
<gene>
    <name evidence="2" type="ORF">BCR44DRAFT_364283</name>
</gene>
<keyword evidence="3" id="KW-1185">Reference proteome</keyword>
<evidence type="ECO:0000313" key="3">
    <source>
        <dbReference type="Proteomes" id="UP000193411"/>
    </source>
</evidence>
<protein>
    <submittedName>
        <fullName evidence="2">Uncharacterized protein</fullName>
    </submittedName>
</protein>
<feature type="region of interest" description="Disordered" evidence="1">
    <location>
        <begin position="1"/>
        <end position="58"/>
    </location>
</feature>
<accession>A0A1Y2H7R6</accession>
<proteinExistence type="predicted"/>
<comment type="caution">
    <text evidence="2">The sequence shown here is derived from an EMBL/GenBank/DDBJ whole genome shotgun (WGS) entry which is preliminary data.</text>
</comment>
<dbReference type="Proteomes" id="UP000193411">
    <property type="component" value="Unassembled WGS sequence"/>
</dbReference>
<evidence type="ECO:0000256" key="1">
    <source>
        <dbReference type="SAM" id="MobiDB-lite"/>
    </source>
</evidence>
<reference evidence="2 3" key="1">
    <citation type="submission" date="2016-07" db="EMBL/GenBank/DDBJ databases">
        <title>Pervasive Adenine N6-methylation of Active Genes in Fungi.</title>
        <authorList>
            <consortium name="DOE Joint Genome Institute"/>
            <person name="Mondo S.J."/>
            <person name="Dannebaum R.O."/>
            <person name="Kuo R.C."/>
            <person name="Labutti K."/>
            <person name="Haridas S."/>
            <person name="Kuo A."/>
            <person name="Salamov A."/>
            <person name="Ahrendt S.R."/>
            <person name="Lipzen A."/>
            <person name="Sullivan W."/>
            <person name="Andreopoulos W.B."/>
            <person name="Clum A."/>
            <person name="Lindquist E."/>
            <person name="Daum C."/>
            <person name="Ramamoorthy G.K."/>
            <person name="Gryganskyi A."/>
            <person name="Culley D."/>
            <person name="Magnuson J.K."/>
            <person name="James T.Y."/>
            <person name="O'Malley M.A."/>
            <person name="Stajich J.E."/>
            <person name="Spatafora J.W."/>
            <person name="Visel A."/>
            <person name="Grigoriev I.V."/>
        </authorList>
    </citation>
    <scope>NUCLEOTIDE SEQUENCE [LARGE SCALE GENOMIC DNA]</scope>
    <source>
        <strain evidence="2 3">PL171</strain>
    </source>
</reference>
<evidence type="ECO:0000313" key="2">
    <source>
        <dbReference type="EMBL" id="ORZ30034.1"/>
    </source>
</evidence>
<name>A0A1Y2H7R6_9FUNG</name>